<organism evidence="1">
    <name type="scientific">marine sediment metagenome</name>
    <dbReference type="NCBI Taxonomy" id="412755"/>
    <lineage>
        <taxon>unclassified sequences</taxon>
        <taxon>metagenomes</taxon>
        <taxon>ecological metagenomes</taxon>
    </lineage>
</organism>
<dbReference type="InterPro" id="IPR046535">
    <property type="entry name" value="DUF6600"/>
</dbReference>
<sequence length="224" mass="26583">MYFLRVPFIAALLLLAGPALLGPAPAVAGRADLVDVSIFYEDLNEGGDWFEHPRHGYVWSPDVDRSWRPYSRGRWIYTSEYGWFWDSDEPFGWAVYHYGRWGFDEADGWYWVPGRRWGPAWVAWRYGDEYAGWAPLPPGAVWSAELGIVYNNDFHVSVRYDPFWIFVRPRYITYYNPYRFARPRNRYRSIFRHTRPAAGLVYVDGRIFFRGIGPLQYRRIARRS</sequence>
<reference evidence="1" key="1">
    <citation type="journal article" date="2014" name="Front. Microbiol.">
        <title>High frequency of phylogenetically diverse reductive dehalogenase-homologous genes in deep subseafloor sedimentary metagenomes.</title>
        <authorList>
            <person name="Kawai M."/>
            <person name="Futagami T."/>
            <person name="Toyoda A."/>
            <person name="Takaki Y."/>
            <person name="Nishi S."/>
            <person name="Hori S."/>
            <person name="Arai W."/>
            <person name="Tsubouchi T."/>
            <person name="Morono Y."/>
            <person name="Uchiyama I."/>
            <person name="Ito T."/>
            <person name="Fujiyama A."/>
            <person name="Inagaki F."/>
            <person name="Takami H."/>
        </authorList>
    </citation>
    <scope>NUCLEOTIDE SEQUENCE</scope>
    <source>
        <strain evidence="1">Expedition CK06-06</strain>
    </source>
</reference>
<comment type="caution">
    <text evidence="1">The sequence shown here is derived from an EMBL/GenBank/DDBJ whole genome shotgun (WGS) entry which is preliminary data.</text>
</comment>
<feature type="non-terminal residue" evidence="1">
    <location>
        <position position="224"/>
    </location>
</feature>
<accession>X0WIS3</accession>
<proteinExistence type="predicted"/>
<dbReference type="EMBL" id="BARS01047918">
    <property type="protein sequence ID" value="GAG30879.1"/>
    <property type="molecule type" value="Genomic_DNA"/>
</dbReference>
<name>X0WIS3_9ZZZZ</name>
<protein>
    <submittedName>
        <fullName evidence="1">Uncharacterized protein</fullName>
    </submittedName>
</protein>
<dbReference type="Pfam" id="PF20245">
    <property type="entry name" value="DUF6600"/>
    <property type="match status" value="1"/>
</dbReference>
<gene>
    <name evidence="1" type="ORF">S01H1_71915</name>
</gene>
<evidence type="ECO:0000313" key="1">
    <source>
        <dbReference type="EMBL" id="GAG30879.1"/>
    </source>
</evidence>
<dbReference type="AlphaFoldDB" id="X0WIS3"/>